<reference evidence="4" key="1">
    <citation type="submission" date="2020-06" db="EMBL/GenBank/DDBJ databases">
        <title>A chromosome-scale genome assembly of Talaromyces rugulosus W13939.</title>
        <authorList>
            <person name="Wang B."/>
            <person name="Guo L."/>
            <person name="Ye K."/>
            <person name="Wang L."/>
        </authorList>
    </citation>
    <scope>NUCLEOTIDE SEQUENCE [LARGE SCALE GENOMIC DNA]</scope>
    <source>
        <strain evidence="4">W13939</strain>
    </source>
</reference>
<evidence type="ECO:0000256" key="2">
    <source>
        <dbReference type="SAM" id="Phobius"/>
    </source>
</evidence>
<feature type="compositionally biased region" description="Polar residues" evidence="1">
    <location>
        <begin position="236"/>
        <end position="250"/>
    </location>
</feature>
<feature type="compositionally biased region" description="Basic and acidic residues" evidence="1">
    <location>
        <begin position="114"/>
        <end position="131"/>
    </location>
</feature>
<feature type="compositionally biased region" description="Basic and acidic residues" evidence="1">
    <location>
        <begin position="147"/>
        <end position="156"/>
    </location>
</feature>
<dbReference type="AlphaFoldDB" id="A0A7H8R803"/>
<dbReference type="EMBL" id="CP055902">
    <property type="protein sequence ID" value="QKX62366.1"/>
    <property type="molecule type" value="Genomic_DNA"/>
</dbReference>
<sequence>MPAPVAKGIIIGVSVIVAAGIAVYESPQFQRWVQNSRRKIALALYNLGDEISPSESSSVLQDISMTEDPGEAAAERRNKAREELLRRREFMETRRRTQSSSSSSSTTAVSFDSLVDREGRLRSEAAERDNEAVNTASSSTAQSTAVEKADETEMVQRRAVQSSSSLSSSEPLTEGRLQAQRELMEAMEQDRLRLAMPASEASSHHPSESLVDLTPTSEFPDTDLGASAVSSARGGQMNQSEYFSITSVPEAQNEAETRPSEYYYAHPSEPSVHSPEPSHPEDPFQDYNISTASSVPGSLSHVQDEVSSDGTMSEWDHATDGVATPASWSEVGSVVSSDDGHHQ</sequence>
<keyword evidence="2" id="KW-0812">Transmembrane</keyword>
<organism evidence="3 4">
    <name type="scientific">Talaromyces rugulosus</name>
    <name type="common">Penicillium rugulosum</name>
    <dbReference type="NCBI Taxonomy" id="121627"/>
    <lineage>
        <taxon>Eukaryota</taxon>
        <taxon>Fungi</taxon>
        <taxon>Dikarya</taxon>
        <taxon>Ascomycota</taxon>
        <taxon>Pezizomycotina</taxon>
        <taxon>Eurotiomycetes</taxon>
        <taxon>Eurotiomycetidae</taxon>
        <taxon>Eurotiales</taxon>
        <taxon>Trichocomaceae</taxon>
        <taxon>Talaromyces</taxon>
        <taxon>Talaromyces sect. Islandici</taxon>
    </lineage>
</organism>
<evidence type="ECO:0000313" key="3">
    <source>
        <dbReference type="EMBL" id="QKX62366.1"/>
    </source>
</evidence>
<feature type="compositionally biased region" description="Polar residues" evidence="1">
    <location>
        <begin position="287"/>
        <end position="301"/>
    </location>
</feature>
<dbReference type="OrthoDB" id="3926760at2759"/>
<gene>
    <name evidence="3" type="ORF">TRUGW13939_09525</name>
</gene>
<feature type="transmembrane region" description="Helical" evidence="2">
    <location>
        <begin position="6"/>
        <end position="24"/>
    </location>
</feature>
<feature type="compositionally biased region" description="Low complexity" evidence="1">
    <location>
        <begin position="135"/>
        <end position="145"/>
    </location>
</feature>
<protein>
    <submittedName>
        <fullName evidence="3">Uncharacterized protein</fullName>
    </submittedName>
</protein>
<feature type="region of interest" description="Disordered" evidence="1">
    <location>
        <begin position="52"/>
        <end position="175"/>
    </location>
</feature>
<dbReference type="RefSeq" id="XP_035348540.1">
    <property type="nucleotide sequence ID" value="XM_035492647.1"/>
</dbReference>
<feature type="compositionally biased region" description="Polar residues" evidence="1">
    <location>
        <begin position="53"/>
        <end position="64"/>
    </location>
</feature>
<keyword evidence="2" id="KW-1133">Transmembrane helix</keyword>
<feature type="compositionally biased region" description="Low complexity" evidence="1">
    <location>
        <begin position="266"/>
        <end position="275"/>
    </location>
</feature>
<dbReference type="KEGG" id="trg:TRUGW13939_09525"/>
<keyword evidence="2" id="KW-0472">Membrane</keyword>
<proteinExistence type="predicted"/>
<name>A0A7H8R803_TALRU</name>
<feature type="region of interest" description="Disordered" evidence="1">
    <location>
        <begin position="196"/>
        <end position="343"/>
    </location>
</feature>
<dbReference type="Proteomes" id="UP000509510">
    <property type="component" value="Chromosome V"/>
</dbReference>
<evidence type="ECO:0000256" key="1">
    <source>
        <dbReference type="SAM" id="MobiDB-lite"/>
    </source>
</evidence>
<dbReference type="GeneID" id="55997008"/>
<keyword evidence="4" id="KW-1185">Reference proteome</keyword>
<feature type="compositionally biased region" description="Basic and acidic residues" evidence="1">
    <location>
        <begin position="73"/>
        <end position="95"/>
    </location>
</feature>
<accession>A0A7H8R803</accession>
<evidence type="ECO:0000313" key="4">
    <source>
        <dbReference type="Proteomes" id="UP000509510"/>
    </source>
</evidence>
<feature type="compositionally biased region" description="Low complexity" evidence="1">
    <location>
        <begin position="98"/>
        <end position="107"/>
    </location>
</feature>